<dbReference type="Proteomes" id="UP000001921">
    <property type="component" value="Chromosome"/>
</dbReference>
<sequence>MRIITLCDKIYLLGEYSYGGTPSYIPNLEVKPIYADGTWLEAAWESMDLPSYLLP</sequence>
<proteinExistence type="predicted"/>
<name>A5TX05_FUSNP</name>
<evidence type="ECO:0000313" key="1">
    <source>
        <dbReference type="EMBL" id="EDK89430.1"/>
    </source>
</evidence>
<protein>
    <submittedName>
        <fullName evidence="1">Uncharacterized protein</fullName>
    </submittedName>
</protein>
<dbReference type="EMBL" id="CM000440">
    <property type="protein sequence ID" value="EDK89430.1"/>
    <property type="molecule type" value="Genomic_DNA"/>
</dbReference>
<dbReference type="AlphaFoldDB" id="A5TX05"/>
<dbReference type="eggNOG" id="ENOG502ZJ1R">
    <property type="taxonomic scope" value="Bacteria"/>
</dbReference>
<reference evidence="1" key="1">
    <citation type="submission" date="2006-07" db="EMBL/GenBank/DDBJ databases">
        <authorList>
            <person name="Qin X."/>
            <person name="Weinstock G.M."/>
        </authorList>
    </citation>
    <scope>NUCLEOTIDE SEQUENCE [LARGE SCALE GENOMIC DNA]</scope>
    <source>
        <strain evidence="1">ATCC 10953</strain>
    </source>
</reference>
<reference evidence="1" key="2">
    <citation type="submission" date="2007-05" db="EMBL/GenBank/DDBJ databases">
        <title>Genome sequence of Fusobacterium nucleatum subspecies polymorphum - a genetically tractable Fusobacterium.</title>
        <authorList>
            <person name="Karpathy S.E."/>
            <person name="Xiang Q."/>
            <person name="Gioia J."/>
            <person name="Jiang H."/>
            <person name="Liu Y."/>
            <person name="Petrosino J.F."/>
            <person name="Yerrapragada S."/>
            <person name="Fox G.E."/>
            <person name="Kinder Haake S."/>
            <person name="Weinstock G.M."/>
            <person name="Highlander S.K."/>
        </authorList>
    </citation>
    <scope>NUCLEOTIDE SEQUENCE [LARGE SCALE GENOMIC DNA]</scope>
    <source>
        <strain evidence="1">ATCC 10953</strain>
    </source>
</reference>
<gene>
    <name evidence="1" type="ORF">FNP_1655</name>
</gene>
<dbReference type="HOGENOM" id="CLU_3025732_0_0_0"/>
<organism evidence="1">
    <name type="scientific">Fusobacterium polymorphum ATCC 10953</name>
    <dbReference type="NCBI Taxonomy" id="393480"/>
    <lineage>
        <taxon>Bacteria</taxon>
        <taxon>Fusobacteriati</taxon>
        <taxon>Fusobacteriota</taxon>
        <taxon>Fusobacteriia</taxon>
        <taxon>Fusobacteriales</taxon>
        <taxon>Fusobacteriaceae</taxon>
        <taxon>Fusobacterium</taxon>
    </lineage>
</organism>
<accession>A5TX05</accession>